<accession>A0AAV5UB85</accession>
<gene>
    <name evidence="1" type="ORF">PENTCL1PPCAC_26315</name>
</gene>
<name>A0AAV5UB85_9BILA</name>
<dbReference type="Proteomes" id="UP001432027">
    <property type="component" value="Unassembled WGS sequence"/>
</dbReference>
<organism evidence="1 2">
    <name type="scientific">Pristionchus entomophagus</name>
    <dbReference type="NCBI Taxonomy" id="358040"/>
    <lineage>
        <taxon>Eukaryota</taxon>
        <taxon>Metazoa</taxon>
        <taxon>Ecdysozoa</taxon>
        <taxon>Nematoda</taxon>
        <taxon>Chromadorea</taxon>
        <taxon>Rhabditida</taxon>
        <taxon>Rhabditina</taxon>
        <taxon>Diplogasteromorpha</taxon>
        <taxon>Diplogasteroidea</taxon>
        <taxon>Neodiplogasteridae</taxon>
        <taxon>Pristionchus</taxon>
    </lineage>
</organism>
<dbReference type="AlphaFoldDB" id="A0AAV5UB85"/>
<protein>
    <submittedName>
        <fullName evidence="1">Uncharacterized protein</fullName>
    </submittedName>
</protein>
<proteinExistence type="predicted"/>
<reference evidence="1" key="1">
    <citation type="submission" date="2023-10" db="EMBL/GenBank/DDBJ databases">
        <title>Genome assembly of Pristionchus species.</title>
        <authorList>
            <person name="Yoshida K."/>
            <person name="Sommer R.J."/>
        </authorList>
    </citation>
    <scope>NUCLEOTIDE SEQUENCE</scope>
    <source>
        <strain evidence="1">RS0144</strain>
    </source>
</reference>
<feature type="non-terminal residue" evidence="1">
    <location>
        <position position="1"/>
    </location>
</feature>
<keyword evidence="2" id="KW-1185">Reference proteome</keyword>
<sequence>LRDMVILSETPVDTPRTEKEKFLDHRSTPLLLHLISGRRHDGSPLSSYPSRETVNAFRRCLRILIED</sequence>
<dbReference type="EMBL" id="BTSX01000006">
    <property type="protein sequence ID" value="GMT04141.1"/>
    <property type="molecule type" value="Genomic_DNA"/>
</dbReference>
<comment type="caution">
    <text evidence="1">The sequence shown here is derived from an EMBL/GenBank/DDBJ whole genome shotgun (WGS) entry which is preliminary data.</text>
</comment>
<evidence type="ECO:0000313" key="2">
    <source>
        <dbReference type="Proteomes" id="UP001432027"/>
    </source>
</evidence>
<evidence type="ECO:0000313" key="1">
    <source>
        <dbReference type="EMBL" id="GMT04141.1"/>
    </source>
</evidence>